<feature type="transmembrane region" description="Helical" evidence="6">
    <location>
        <begin position="249"/>
        <end position="269"/>
    </location>
</feature>
<dbReference type="AlphaFoldDB" id="A0A3D8IV71"/>
<feature type="transmembrane region" description="Helical" evidence="6">
    <location>
        <begin position="327"/>
        <end position="347"/>
    </location>
</feature>
<keyword evidence="3 6" id="KW-0812">Transmembrane</keyword>
<evidence type="ECO:0000313" key="8">
    <source>
        <dbReference type="EMBL" id="RDU69179.1"/>
    </source>
</evidence>
<dbReference type="Proteomes" id="UP000257045">
    <property type="component" value="Unassembled WGS sequence"/>
</dbReference>
<evidence type="ECO:0000256" key="1">
    <source>
        <dbReference type="ARBA" id="ARBA00004651"/>
    </source>
</evidence>
<evidence type="ECO:0000256" key="3">
    <source>
        <dbReference type="ARBA" id="ARBA00022692"/>
    </source>
</evidence>
<protein>
    <submittedName>
        <fullName evidence="8">Sodium:proton antiporter</fullName>
    </submittedName>
</protein>
<feature type="transmembrane region" description="Helical" evidence="6">
    <location>
        <begin position="454"/>
        <end position="472"/>
    </location>
</feature>
<evidence type="ECO:0000256" key="2">
    <source>
        <dbReference type="ARBA" id="ARBA00022475"/>
    </source>
</evidence>
<dbReference type="OrthoDB" id="9762978at2"/>
<dbReference type="RefSeq" id="WP_115570058.1">
    <property type="nucleotide sequence ID" value="NZ_NXLV01000017.1"/>
</dbReference>
<feature type="transmembrane region" description="Helical" evidence="6">
    <location>
        <begin position="367"/>
        <end position="386"/>
    </location>
</feature>
<keyword evidence="9" id="KW-1185">Reference proteome</keyword>
<sequence length="509" mass="55894">MSIESLLSILLPAVVLLLVFITKRLILSLVVGLCLGAVFVKYQTPLQIPYYIFEKFLSVFRYFDEGKMKINWYAIHIFIFLALLGILPQIFVHSGSINAFVKWAHSKVKDPRSSEWIIFVAGCVIFIDDQFNALTLGRSMRPLSDASGLSRERLAYIIDSTSAPVCILLPLSSWGAYIIGILNGVLPDPSKSVGILSASIGLNFYAWFALFAVFLSILWRIHLPIMRKNFNVGVDKSEIENQAQKIGSMWALIIPILALIFVTLASIITTGYQEAKVWDFRAIVEKTNISLSVLLGGVSATLIGFLLSFKDIEESEYGEIFKEALKISLPSIIILILAWAIGEVVRYDLQTGKHLSELISGVGGENLMFALPLILFVFSIIIAFATGTSWGCFAVMIPVGIALAVHNQLDLVVATSAILAGAIYGDHISPISDTTILTSAGTGCDVQSHFITQLPYASISAICAFVSFALLSWSKSVLISYLVGGFLLVGIFYILKRKYELKAHSSSMH</sequence>
<evidence type="ECO:0000256" key="4">
    <source>
        <dbReference type="ARBA" id="ARBA00022989"/>
    </source>
</evidence>
<comment type="caution">
    <text evidence="8">The sequence shown here is derived from an EMBL/GenBank/DDBJ whole genome shotgun (WGS) entry which is preliminary data.</text>
</comment>
<reference evidence="8 9" key="1">
    <citation type="submission" date="2018-04" db="EMBL/GenBank/DDBJ databases">
        <title>Novel Campyloabacter and Helicobacter Species and Strains.</title>
        <authorList>
            <person name="Mannion A.J."/>
            <person name="Shen Z."/>
            <person name="Fox J.G."/>
        </authorList>
    </citation>
    <scope>NUCLEOTIDE SEQUENCE [LARGE SCALE GENOMIC DNA]</scope>
    <source>
        <strain evidence="8 9">MIT 04-9366</strain>
    </source>
</reference>
<feature type="transmembrane region" description="Helical" evidence="6">
    <location>
        <begin position="289"/>
        <end position="307"/>
    </location>
</feature>
<comment type="subcellular location">
    <subcellularLocation>
        <location evidence="1">Cell membrane</location>
        <topology evidence="1">Multi-pass membrane protein</topology>
    </subcellularLocation>
</comment>
<dbReference type="Pfam" id="PF03553">
    <property type="entry name" value="Na_H_antiporter"/>
    <property type="match status" value="1"/>
</dbReference>
<name>A0A3D8IV71_9HELI</name>
<feature type="transmembrane region" description="Helical" evidence="6">
    <location>
        <begin position="154"/>
        <end position="182"/>
    </location>
</feature>
<dbReference type="InterPro" id="IPR018461">
    <property type="entry name" value="Na/H_Antiport_NhaC-like_C"/>
</dbReference>
<accession>A0A3D8IV71</accession>
<keyword evidence="4 6" id="KW-1133">Transmembrane helix</keyword>
<gene>
    <name evidence="8" type="ORF">CQA58_07315</name>
</gene>
<feature type="transmembrane region" description="Helical" evidence="6">
    <location>
        <begin position="70"/>
        <end position="91"/>
    </location>
</feature>
<dbReference type="EMBL" id="NXLV01000017">
    <property type="protein sequence ID" value="RDU69179.1"/>
    <property type="molecule type" value="Genomic_DNA"/>
</dbReference>
<evidence type="ECO:0000259" key="7">
    <source>
        <dbReference type="Pfam" id="PF03553"/>
    </source>
</evidence>
<feature type="transmembrane region" description="Helical" evidence="6">
    <location>
        <begin position="194"/>
        <end position="219"/>
    </location>
</feature>
<organism evidence="8 9">
    <name type="scientific">Helicobacter brantae</name>
    <dbReference type="NCBI Taxonomy" id="375927"/>
    <lineage>
        <taxon>Bacteria</taxon>
        <taxon>Pseudomonadati</taxon>
        <taxon>Campylobacterota</taxon>
        <taxon>Epsilonproteobacteria</taxon>
        <taxon>Campylobacterales</taxon>
        <taxon>Helicobacteraceae</taxon>
        <taxon>Helicobacter</taxon>
    </lineage>
</organism>
<keyword evidence="2" id="KW-1003">Cell membrane</keyword>
<dbReference type="PANTHER" id="PTHR43478:SF1">
    <property type="entry name" value="NA+_H+ ANTIPORTER NHAC-LIKE C-TERMINAL DOMAIN-CONTAINING PROTEIN"/>
    <property type="match status" value="1"/>
</dbReference>
<keyword evidence="5 6" id="KW-0472">Membrane</keyword>
<evidence type="ECO:0000256" key="6">
    <source>
        <dbReference type="SAM" id="Phobius"/>
    </source>
</evidence>
<proteinExistence type="predicted"/>
<feature type="domain" description="Na+/H+ antiporter NhaC-like C-terminal" evidence="7">
    <location>
        <begin position="165"/>
        <end position="473"/>
    </location>
</feature>
<evidence type="ECO:0000313" key="9">
    <source>
        <dbReference type="Proteomes" id="UP000257045"/>
    </source>
</evidence>
<dbReference type="PANTHER" id="PTHR43478">
    <property type="entry name" value="NA+/H+ ANTIPORTER-RELATED"/>
    <property type="match status" value="1"/>
</dbReference>
<feature type="transmembrane region" description="Helical" evidence="6">
    <location>
        <begin position="478"/>
        <end position="495"/>
    </location>
</feature>
<evidence type="ECO:0000256" key="5">
    <source>
        <dbReference type="ARBA" id="ARBA00023136"/>
    </source>
</evidence>
<dbReference type="GO" id="GO:0005886">
    <property type="term" value="C:plasma membrane"/>
    <property type="evidence" value="ECO:0007669"/>
    <property type="project" value="UniProtKB-SubCell"/>
</dbReference>